<dbReference type="RefSeq" id="XP_060414044.1">
    <property type="nucleotide sequence ID" value="XM_060551553.1"/>
</dbReference>
<reference evidence="2" key="1">
    <citation type="submission" date="2021-06" db="EMBL/GenBank/DDBJ databases">
        <title>Comparative genomics, transcriptomics and evolutionary studies reveal genomic signatures of adaptation to plant cell wall in hemibiotrophic fungi.</title>
        <authorList>
            <consortium name="DOE Joint Genome Institute"/>
            <person name="Baroncelli R."/>
            <person name="Diaz J.F."/>
            <person name="Benocci T."/>
            <person name="Peng M."/>
            <person name="Battaglia E."/>
            <person name="Haridas S."/>
            <person name="Andreopoulos W."/>
            <person name="Labutti K."/>
            <person name="Pangilinan J."/>
            <person name="Floch G.L."/>
            <person name="Makela M.R."/>
            <person name="Henrissat B."/>
            <person name="Grigoriev I.V."/>
            <person name="Crouch J.A."/>
            <person name="De Vries R.P."/>
            <person name="Sukno S.A."/>
            <person name="Thon M.R."/>
        </authorList>
    </citation>
    <scope>NUCLEOTIDE SEQUENCE</scope>
    <source>
        <strain evidence="2">CBS 125086</strain>
    </source>
</reference>
<evidence type="ECO:0000313" key="2">
    <source>
        <dbReference type="EMBL" id="KAK1590562.1"/>
    </source>
</evidence>
<protein>
    <submittedName>
        <fullName evidence="2">Uncharacterized protein</fullName>
    </submittedName>
</protein>
<dbReference type="EMBL" id="JAHLJV010000030">
    <property type="protein sequence ID" value="KAK1590562.1"/>
    <property type="molecule type" value="Genomic_DNA"/>
</dbReference>
<feature type="compositionally biased region" description="Polar residues" evidence="1">
    <location>
        <begin position="51"/>
        <end position="67"/>
    </location>
</feature>
<proteinExistence type="predicted"/>
<dbReference type="GeneID" id="85435793"/>
<name>A0AAD8Q0N8_9PEZI</name>
<sequence>MRRRILVLAPRHFSSCMHSQCTTHHGLWVRLLKRVAKQGSEAEHAGPPTPSGWQSRSGHLTGMQSFNPPAPRMKAATDCHQVEDELGQQHSEARVACIHTLGMQRNAAFKLWVTPIRPLPQRLLRTCLAHQARTCLVTFPLPSARRTREDLPCSC</sequence>
<dbReference type="Proteomes" id="UP001230504">
    <property type="component" value="Unassembled WGS sequence"/>
</dbReference>
<evidence type="ECO:0000256" key="1">
    <source>
        <dbReference type="SAM" id="MobiDB-lite"/>
    </source>
</evidence>
<accession>A0AAD8Q0N8</accession>
<organism evidence="2 3">
    <name type="scientific">Colletotrichum navitas</name>
    <dbReference type="NCBI Taxonomy" id="681940"/>
    <lineage>
        <taxon>Eukaryota</taxon>
        <taxon>Fungi</taxon>
        <taxon>Dikarya</taxon>
        <taxon>Ascomycota</taxon>
        <taxon>Pezizomycotina</taxon>
        <taxon>Sordariomycetes</taxon>
        <taxon>Hypocreomycetidae</taxon>
        <taxon>Glomerellales</taxon>
        <taxon>Glomerellaceae</taxon>
        <taxon>Colletotrichum</taxon>
        <taxon>Colletotrichum graminicola species complex</taxon>
    </lineage>
</organism>
<feature type="region of interest" description="Disordered" evidence="1">
    <location>
        <begin position="39"/>
        <end position="73"/>
    </location>
</feature>
<evidence type="ECO:0000313" key="3">
    <source>
        <dbReference type="Proteomes" id="UP001230504"/>
    </source>
</evidence>
<dbReference type="AlphaFoldDB" id="A0AAD8Q0N8"/>
<gene>
    <name evidence="2" type="ORF">LY79DRAFT_213477</name>
</gene>
<keyword evidence="3" id="KW-1185">Reference proteome</keyword>
<comment type="caution">
    <text evidence="2">The sequence shown here is derived from an EMBL/GenBank/DDBJ whole genome shotgun (WGS) entry which is preliminary data.</text>
</comment>